<dbReference type="EMBL" id="UINC01209845">
    <property type="protein sequence ID" value="SVE33042.1"/>
    <property type="molecule type" value="Genomic_DNA"/>
</dbReference>
<protein>
    <submittedName>
        <fullName evidence="1">Uncharacterized protein</fullName>
    </submittedName>
</protein>
<dbReference type="AlphaFoldDB" id="A0A383CLG7"/>
<accession>A0A383CLG7</accession>
<gene>
    <name evidence="1" type="ORF">METZ01_LOCUS485896</name>
</gene>
<feature type="non-terminal residue" evidence="1">
    <location>
        <position position="1"/>
    </location>
</feature>
<proteinExistence type="predicted"/>
<sequence>RWRTILFVPYGRGGPGFSVLDVTYPIISDTQGPCHVFSVYNDAINSVVLIADRDGNIKERPYNQSTYNVGESLEALQADSNLQTAQDDDGWPDSDTTTEQDAIAECQQNADAGSATPAFTGNFHVEGTASCYTGTTFTFEMGRMETNSAEDDNTIPKRSLKVTEILDGVVTTIDFDSAVYENEQVIVTFGADKNYNPRGPGVLTVTENGVERDITLPPTNDFQVSTSCVADRAISKKYDY</sequence>
<organism evidence="1">
    <name type="scientific">marine metagenome</name>
    <dbReference type="NCBI Taxonomy" id="408172"/>
    <lineage>
        <taxon>unclassified sequences</taxon>
        <taxon>metagenomes</taxon>
        <taxon>ecological metagenomes</taxon>
    </lineage>
</organism>
<reference evidence="1" key="1">
    <citation type="submission" date="2018-05" db="EMBL/GenBank/DDBJ databases">
        <authorList>
            <person name="Lanie J.A."/>
            <person name="Ng W.-L."/>
            <person name="Kazmierczak K.M."/>
            <person name="Andrzejewski T.M."/>
            <person name="Davidsen T.M."/>
            <person name="Wayne K.J."/>
            <person name="Tettelin H."/>
            <person name="Glass J.I."/>
            <person name="Rusch D."/>
            <person name="Podicherti R."/>
            <person name="Tsui H.-C.T."/>
            <person name="Winkler M.E."/>
        </authorList>
    </citation>
    <scope>NUCLEOTIDE SEQUENCE</scope>
</reference>
<name>A0A383CLG7_9ZZZZ</name>
<evidence type="ECO:0000313" key="1">
    <source>
        <dbReference type="EMBL" id="SVE33042.1"/>
    </source>
</evidence>
<feature type="non-terminal residue" evidence="1">
    <location>
        <position position="240"/>
    </location>
</feature>